<keyword evidence="2" id="KW-0813">Transport</keyword>
<evidence type="ECO:0000313" key="7">
    <source>
        <dbReference type="Proteomes" id="UP000476511"/>
    </source>
</evidence>
<dbReference type="RefSeq" id="WP_154347122.1">
    <property type="nucleotide sequence ID" value="NZ_WKJD01000018.1"/>
</dbReference>
<dbReference type="GO" id="GO:0015888">
    <property type="term" value="P:thiamine transport"/>
    <property type="evidence" value="ECO:0007669"/>
    <property type="project" value="TreeGrafter"/>
</dbReference>
<keyword evidence="7" id="KW-1185">Reference proteome</keyword>
<keyword evidence="4" id="KW-0574">Periplasm</keyword>
<organism evidence="6 7">
    <name type="scientific">Agromyces kandeliae</name>
    <dbReference type="NCBI Taxonomy" id="2666141"/>
    <lineage>
        <taxon>Bacteria</taxon>
        <taxon>Bacillati</taxon>
        <taxon>Actinomycetota</taxon>
        <taxon>Actinomycetes</taxon>
        <taxon>Micrococcales</taxon>
        <taxon>Microbacteriaceae</taxon>
        <taxon>Agromyces</taxon>
    </lineage>
</organism>
<dbReference type="Gene3D" id="3.40.190.10">
    <property type="entry name" value="Periplasmic binding protein-like II"/>
    <property type="match status" value="2"/>
</dbReference>
<dbReference type="Pfam" id="PF13416">
    <property type="entry name" value="SBP_bac_8"/>
    <property type="match status" value="1"/>
</dbReference>
<dbReference type="GO" id="GO:0030975">
    <property type="term" value="F:thiamine binding"/>
    <property type="evidence" value="ECO:0007669"/>
    <property type="project" value="TreeGrafter"/>
</dbReference>
<comment type="caution">
    <text evidence="6">The sequence shown here is derived from an EMBL/GenBank/DDBJ whole genome shotgun (WGS) entry which is preliminary data.</text>
</comment>
<keyword evidence="3 5" id="KW-0732">Signal</keyword>
<feature type="signal peptide" evidence="5">
    <location>
        <begin position="1"/>
        <end position="27"/>
    </location>
</feature>
<dbReference type="GO" id="GO:0030288">
    <property type="term" value="C:outer membrane-bounded periplasmic space"/>
    <property type="evidence" value="ECO:0007669"/>
    <property type="project" value="TreeGrafter"/>
</dbReference>
<reference evidence="6 7" key="1">
    <citation type="submission" date="2019-11" db="EMBL/GenBank/DDBJ databases">
        <title>Agromyces kandeliae sp. nov., isolated from mangrove soil.</title>
        <authorList>
            <person name="Wang R."/>
        </authorList>
    </citation>
    <scope>NUCLEOTIDE SEQUENCE [LARGE SCALE GENOMIC DNA]</scope>
    <source>
        <strain evidence="6 7">Q22</strain>
    </source>
</reference>
<gene>
    <name evidence="6" type="ORF">GJR97_12960</name>
</gene>
<dbReference type="GO" id="GO:0030976">
    <property type="term" value="F:thiamine pyrophosphate binding"/>
    <property type="evidence" value="ECO:0007669"/>
    <property type="project" value="TreeGrafter"/>
</dbReference>
<dbReference type="AlphaFoldDB" id="A0A6L5R3K0"/>
<evidence type="ECO:0000256" key="2">
    <source>
        <dbReference type="ARBA" id="ARBA00022448"/>
    </source>
</evidence>
<dbReference type="SUPFAM" id="SSF53850">
    <property type="entry name" value="Periplasmic binding protein-like II"/>
    <property type="match status" value="1"/>
</dbReference>
<evidence type="ECO:0000256" key="3">
    <source>
        <dbReference type="ARBA" id="ARBA00022729"/>
    </source>
</evidence>
<accession>A0A6L5R3K0</accession>
<evidence type="ECO:0000313" key="6">
    <source>
        <dbReference type="EMBL" id="MRX44631.1"/>
    </source>
</evidence>
<comment type="subcellular location">
    <subcellularLocation>
        <location evidence="1">Periplasm</location>
    </subcellularLocation>
</comment>
<proteinExistence type="predicted"/>
<dbReference type="PANTHER" id="PTHR30006">
    <property type="entry name" value="THIAMINE-BINDING PERIPLASMIC PROTEIN-RELATED"/>
    <property type="match status" value="1"/>
</dbReference>
<dbReference type="Proteomes" id="UP000476511">
    <property type="component" value="Unassembled WGS sequence"/>
</dbReference>
<evidence type="ECO:0000256" key="1">
    <source>
        <dbReference type="ARBA" id="ARBA00004418"/>
    </source>
</evidence>
<dbReference type="InterPro" id="IPR006059">
    <property type="entry name" value="SBP"/>
</dbReference>
<protein>
    <submittedName>
        <fullName evidence="6">Extracellular solute-binding protein</fullName>
    </submittedName>
</protein>
<feature type="chain" id="PRO_5026701908" evidence="5">
    <location>
        <begin position="28"/>
        <end position="365"/>
    </location>
</feature>
<evidence type="ECO:0000256" key="4">
    <source>
        <dbReference type="ARBA" id="ARBA00022764"/>
    </source>
</evidence>
<dbReference type="EMBL" id="WKJD01000018">
    <property type="protein sequence ID" value="MRX44631.1"/>
    <property type="molecule type" value="Genomic_DNA"/>
</dbReference>
<name>A0A6L5R3K0_9MICO</name>
<dbReference type="PANTHER" id="PTHR30006:SF3">
    <property type="entry name" value="THIAMINE-BINDING PERIPLASMIC PROTEIN"/>
    <property type="match status" value="1"/>
</dbReference>
<sequence length="365" mass="38998">MSTIRRHRLLLAGAATLASAIALTSCASSGTGASSEDGALSGDILFYDTSGGQVWEELDATLFADFTAATGVTVTDDYNEAATKFFAAAEAGQVPWSLAFLPTVNDAEKAAEEGYLAEIDTSIVPVDQLVEGTYSDYGIEVGTFGMVLTWDDEAYPGEKPSEMADLWDLDTFPGKRCFFNNPQYGWTLEAALLADGVAPDALYPLDVDRALAKLDEIKDDITWWTSGAQSIESFENGSCDIGILWANRAFVAASENGFPASITWNEAGYSNSVWAIPADAPNAAAAQELLANVIENTDGQIAFASKVPTPIPASVVGLEPASFPSDVQQFLPIGDNVTDSIRQDIGYYSENIDAVLDQFNRWVGE</sequence>
<evidence type="ECO:0000256" key="5">
    <source>
        <dbReference type="SAM" id="SignalP"/>
    </source>
</evidence>
<dbReference type="PROSITE" id="PS51257">
    <property type="entry name" value="PROKAR_LIPOPROTEIN"/>
    <property type="match status" value="1"/>
</dbReference>